<protein>
    <recommendedName>
        <fullName evidence="3">Glycoside hydrolase family 42 N-terminal domain-containing protein</fullName>
    </recommendedName>
</protein>
<sequence length="547" mass="61137">GERLIELQRAYARDLLTHHNPYTGSEYRHEPAVAIVEIVNENSLYEFWMRNWLRGERTKDNPDIQLDFPPSYARQLDAMYQGWLAENRTATELAEIRESAGVEEGGPVPRLRAEQFAEAPTAQFHAEGEFYGAVERTFFLDFKRYLTEELGVESLIVGCADHTYWIPNQPIIQGTSQLDIVDGHVYWQHPAIWGARNTPMVDDPLSSTIVKLSRSPVAGKPFTVSEVNHPNPNEYASEMIPILAAYAAFQDWDGIFFYTFEPKIDGEHQRFVADNFDITLDPVKMIQMAAGALLFSRPDVAPARETVTRSYSAEQVLESMRLPESARPYFTPGFPTSTALRHRLQISSLDGDPTAAFGPDEPGPYLTDTGELGWYEQGGRGGLVTIDTDRSQALVGFVTAHGRTTRHLTADVANEFCAITLSSLDGRPIARSETLLLTACSRIENTGTRWNPRHTLWESWGEGPTLIEPVTGWLVLTDLQGPIDIQVTALDGSDRPIGEPVHARRLEIGWEIPLGDQPTTQYVIHLIRSAEQAARLAVGGQRSEFFG</sequence>
<dbReference type="Gene3D" id="3.20.20.80">
    <property type="entry name" value="Glycosidases"/>
    <property type="match status" value="1"/>
</dbReference>
<organism evidence="1 2">
    <name type="scientific">Candidatus Ruania gallistercoris</name>
    <dbReference type="NCBI Taxonomy" id="2838746"/>
    <lineage>
        <taxon>Bacteria</taxon>
        <taxon>Bacillati</taxon>
        <taxon>Actinomycetota</taxon>
        <taxon>Actinomycetes</taxon>
        <taxon>Micrococcales</taxon>
        <taxon>Ruaniaceae</taxon>
        <taxon>Ruania</taxon>
    </lineage>
</organism>
<feature type="non-terminal residue" evidence="1">
    <location>
        <position position="1"/>
    </location>
</feature>
<evidence type="ECO:0000313" key="1">
    <source>
        <dbReference type="EMBL" id="HIZ34148.1"/>
    </source>
</evidence>
<dbReference type="Proteomes" id="UP000824037">
    <property type="component" value="Unassembled WGS sequence"/>
</dbReference>
<dbReference type="SUPFAM" id="SSF51445">
    <property type="entry name" value="(Trans)glycosidases"/>
    <property type="match status" value="1"/>
</dbReference>
<dbReference type="AlphaFoldDB" id="A0A9D2J2J6"/>
<evidence type="ECO:0008006" key="3">
    <source>
        <dbReference type="Google" id="ProtNLM"/>
    </source>
</evidence>
<name>A0A9D2J2J6_9MICO</name>
<reference evidence="1" key="1">
    <citation type="journal article" date="2021" name="PeerJ">
        <title>Extensive microbial diversity within the chicken gut microbiome revealed by metagenomics and culture.</title>
        <authorList>
            <person name="Gilroy R."/>
            <person name="Ravi A."/>
            <person name="Getino M."/>
            <person name="Pursley I."/>
            <person name="Horton D.L."/>
            <person name="Alikhan N.F."/>
            <person name="Baker D."/>
            <person name="Gharbi K."/>
            <person name="Hall N."/>
            <person name="Watson M."/>
            <person name="Adriaenssens E.M."/>
            <person name="Foster-Nyarko E."/>
            <person name="Jarju S."/>
            <person name="Secka A."/>
            <person name="Antonio M."/>
            <person name="Oren A."/>
            <person name="Chaudhuri R.R."/>
            <person name="La Ragione R."/>
            <person name="Hildebrand F."/>
            <person name="Pallen M.J."/>
        </authorList>
    </citation>
    <scope>NUCLEOTIDE SEQUENCE</scope>
    <source>
        <strain evidence="1">ChiGjej4B4-7305</strain>
    </source>
</reference>
<evidence type="ECO:0000313" key="2">
    <source>
        <dbReference type="Proteomes" id="UP000824037"/>
    </source>
</evidence>
<dbReference type="InterPro" id="IPR017853">
    <property type="entry name" value="GH"/>
</dbReference>
<dbReference type="EMBL" id="DXBY01000003">
    <property type="protein sequence ID" value="HIZ34148.1"/>
    <property type="molecule type" value="Genomic_DNA"/>
</dbReference>
<accession>A0A9D2J2J6</accession>
<gene>
    <name evidence="1" type="ORF">H9815_00080</name>
</gene>
<reference evidence="1" key="2">
    <citation type="submission" date="2021-04" db="EMBL/GenBank/DDBJ databases">
        <authorList>
            <person name="Gilroy R."/>
        </authorList>
    </citation>
    <scope>NUCLEOTIDE SEQUENCE</scope>
    <source>
        <strain evidence="1">ChiGjej4B4-7305</strain>
    </source>
</reference>
<proteinExistence type="predicted"/>
<comment type="caution">
    <text evidence="1">The sequence shown here is derived from an EMBL/GenBank/DDBJ whole genome shotgun (WGS) entry which is preliminary data.</text>
</comment>